<reference evidence="1" key="1">
    <citation type="journal article" date="2023" name="Mol. Phylogenet. Evol.">
        <title>Genome-scale phylogeny and comparative genomics of the fungal order Sordariales.</title>
        <authorList>
            <person name="Hensen N."/>
            <person name="Bonometti L."/>
            <person name="Westerberg I."/>
            <person name="Brannstrom I.O."/>
            <person name="Guillou S."/>
            <person name="Cros-Aarteil S."/>
            <person name="Calhoun S."/>
            <person name="Haridas S."/>
            <person name="Kuo A."/>
            <person name="Mondo S."/>
            <person name="Pangilinan J."/>
            <person name="Riley R."/>
            <person name="LaButti K."/>
            <person name="Andreopoulos B."/>
            <person name="Lipzen A."/>
            <person name="Chen C."/>
            <person name="Yan M."/>
            <person name="Daum C."/>
            <person name="Ng V."/>
            <person name="Clum A."/>
            <person name="Steindorff A."/>
            <person name="Ohm R.A."/>
            <person name="Martin F."/>
            <person name="Silar P."/>
            <person name="Natvig D.O."/>
            <person name="Lalanne C."/>
            <person name="Gautier V."/>
            <person name="Ament-Velasquez S.L."/>
            <person name="Kruys A."/>
            <person name="Hutchinson M.I."/>
            <person name="Powell A.J."/>
            <person name="Barry K."/>
            <person name="Miller A.N."/>
            <person name="Grigoriev I.V."/>
            <person name="Debuchy R."/>
            <person name="Gladieux P."/>
            <person name="Hiltunen Thoren M."/>
            <person name="Johannesson H."/>
        </authorList>
    </citation>
    <scope>NUCLEOTIDE SEQUENCE</scope>
    <source>
        <strain evidence="1">CBS 955.72</strain>
    </source>
</reference>
<gene>
    <name evidence="1" type="ORF">B0T25DRAFT_611619</name>
</gene>
<comment type="caution">
    <text evidence="1">The sequence shown here is derived from an EMBL/GenBank/DDBJ whole genome shotgun (WGS) entry which is preliminary data.</text>
</comment>
<organism evidence="1 2">
    <name type="scientific">Lasiosphaeria hispida</name>
    <dbReference type="NCBI Taxonomy" id="260671"/>
    <lineage>
        <taxon>Eukaryota</taxon>
        <taxon>Fungi</taxon>
        <taxon>Dikarya</taxon>
        <taxon>Ascomycota</taxon>
        <taxon>Pezizomycotina</taxon>
        <taxon>Sordariomycetes</taxon>
        <taxon>Sordariomycetidae</taxon>
        <taxon>Sordariales</taxon>
        <taxon>Lasiosphaeriaceae</taxon>
        <taxon>Lasiosphaeria</taxon>
    </lineage>
</organism>
<accession>A0AAJ0HGE0</accession>
<dbReference type="AlphaFoldDB" id="A0AAJ0HGE0"/>
<dbReference type="EMBL" id="JAUIQD010000005">
    <property type="protein sequence ID" value="KAK3350359.1"/>
    <property type="molecule type" value="Genomic_DNA"/>
</dbReference>
<sequence length="220" mass="25193">MDNVSVWLDDYHGPKGRSSQLPPAGNILRWVQEAQGRQHQLAHHIIYALHVSIIPCQEVAHVHAEKRHYETCTRHRGLRHTYNIKGGKHLPSNAKTSLELSIYRSKPNIPGLWLGQDRKIYPSFSRLHHLFFGLPGLQENKEICLHKDAPSKPLLQYSIKDIDSSIAIFSNLNSFQASIYLAIIPQPSQLLQQSIHLSYTIKVDRKQQDVPIHKIPHILL</sequence>
<protein>
    <submittedName>
        <fullName evidence="1">Uncharacterized protein</fullName>
    </submittedName>
</protein>
<feature type="non-terminal residue" evidence="1">
    <location>
        <position position="220"/>
    </location>
</feature>
<evidence type="ECO:0000313" key="2">
    <source>
        <dbReference type="Proteomes" id="UP001275084"/>
    </source>
</evidence>
<name>A0AAJ0HGE0_9PEZI</name>
<dbReference type="Proteomes" id="UP001275084">
    <property type="component" value="Unassembled WGS sequence"/>
</dbReference>
<reference evidence="1" key="2">
    <citation type="submission" date="2023-06" db="EMBL/GenBank/DDBJ databases">
        <authorList>
            <consortium name="Lawrence Berkeley National Laboratory"/>
            <person name="Haridas S."/>
            <person name="Hensen N."/>
            <person name="Bonometti L."/>
            <person name="Westerberg I."/>
            <person name="Brannstrom I.O."/>
            <person name="Guillou S."/>
            <person name="Cros-Aarteil S."/>
            <person name="Calhoun S."/>
            <person name="Kuo A."/>
            <person name="Mondo S."/>
            <person name="Pangilinan J."/>
            <person name="Riley R."/>
            <person name="Labutti K."/>
            <person name="Andreopoulos B."/>
            <person name="Lipzen A."/>
            <person name="Chen C."/>
            <person name="Yanf M."/>
            <person name="Daum C."/>
            <person name="Ng V."/>
            <person name="Clum A."/>
            <person name="Steindorff A."/>
            <person name="Ohm R."/>
            <person name="Martin F."/>
            <person name="Silar P."/>
            <person name="Natvig D."/>
            <person name="Lalanne C."/>
            <person name="Gautier V."/>
            <person name="Ament-Velasquez S.L."/>
            <person name="Kruys A."/>
            <person name="Hutchinson M.I."/>
            <person name="Powell A.J."/>
            <person name="Barry K."/>
            <person name="Miller A.N."/>
            <person name="Grigoriev I.V."/>
            <person name="Debuchy R."/>
            <person name="Gladieux P."/>
            <person name="Thoren M.H."/>
            <person name="Johannesson H."/>
        </authorList>
    </citation>
    <scope>NUCLEOTIDE SEQUENCE</scope>
    <source>
        <strain evidence="1">CBS 955.72</strain>
    </source>
</reference>
<proteinExistence type="predicted"/>
<keyword evidence="2" id="KW-1185">Reference proteome</keyword>
<evidence type="ECO:0000313" key="1">
    <source>
        <dbReference type="EMBL" id="KAK3350359.1"/>
    </source>
</evidence>